<dbReference type="Pfam" id="PF06480">
    <property type="entry name" value="FtsH_ext"/>
    <property type="match status" value="1"/>
</dbReference>
<dbReference type="FunFam" id="3.40.50.300:FF:000001">
    <property type="entry name" value="ATP-dependent zinc metalloprotease FtsH"/>
    <property type="match status" value="1"/>
</dbReference>
<dbReference type="NCBIfam" id="TIGR01241">
    <property type="entry name" value="FtsH_fam"/>
    <property type="match status" value="1"/>
</dbReference>
<dbReference type="Pfam" id="PF00004">
    <property type="entry name" value="AAA"/>
    <property type="match status" value="1"/>
</dbReference>
<dbReference type="SUPFAM" id="SSF140990">
    <property type="entry name" value="FtsH protease domain-like"/>
    <property type="match status" value="1"/>
</dbReference>
<evidence type="ECO:0000256" key="11">
    <source>
        <dbReference type="ARBA" id="ARBA00023049"/>
    </source>
</evidence>
<dbReference type="GO" id="GO:0006508">
    <property type="term" value="P:proteolysis"/>
    <property type="evidence" value="ECO:0007669"/>
    <property type="project" value="UniProtKB-KW"/>
</dbReference>
<organism evidence="18 19">
    <name type="scientific">Companilactobacillus alimentarius DSM 20249</name>
    <dbReference type="NCBI Taxonomy" id="1423720"/>
    <lineage>
        <taxon>Bacteria</taxon>
        <taxon>Bacillati</taxon>
        <taxon>Bacillota</taxon>
        <taxon>Bacilli</taxon>
        <taxon>Lactobacillales</taxon>
        <taxon>Lactobacillaceae</taxon>
        <taxon>Companilactobacillus</taxon>
    </lineage>
</organism>
<sequence>MKNNRNRLINNSLFYILLFVVLVLAASWFAGGQSSDQTKTLSQDQFITQLKQGKVKNFKLEPIGGAYQVTGEYKKAQKAKTTRSVSLFSRAQSSTSSEVTSFSSTVLPNNDTLKRINNAAMAEGVKTTAAPKSQSGQWISLILTVIVPFALFFFIIFAMMGRGGQGGGANRVMNFGKSKVKPEDPKKNKVRFSDVAGAEEEKQELVEVVEFLKDPRKYVSLGARIPAGVLLEGPPGTGKTLLAKAVAGEAKVPFYSISGSDFVEMFVGVGASRVRDLFENAKKDAPSIIFIDEIDAVGRQRGSGTGGGGNDEREQTLNQLLIELDGFTGNEGVIVMAATNRSDVLDPALLRPGRFDRKILVGRPDVKGREAILKVHARNKPFTDDVDLHAIAQQTPGFAGADLENLLNEAALVAARRGKQKIDSTDLDEAEDRVIAGPAKKNRVIPQEERHTVAYHEAGHALIGLVLSDSRVVRKVTIVPRGRAGGYAIMLPKDDQNLATKKELNEQITGLLGGRTAEEIIVGQPSSGASNDFEQATQIARTMVTEYGMTDRLGTVQLEKNGQPFSGGNYRQLPSYSEDTAKLIDQEVKRIIDEDHERAREIIETHRKQHKIIAEALLKYETLDEKEILSLYNTGKMPANDANQEFPSESAATFEQAKKAAEAKDAEKQKTEGTSNDDSENKSDKSNDENLDETVYPSEKDATKTSDENSTTDETKSEDTTSTPDENKSSNQSDDSSDNKDNND</sequence>
<evidence type="ECO:0000256" key="2">
    <source>
        <dbReference type="ARBA" id="ARBA00010044"/>
    </source>
</evidence>
<reference evidence="18 19" key="1">
    <citation type="submission" date="2016-12" db="EMBL/GenBank/DDBJ databases">
        <title>The whole genome sequencing and assembly of Lactobacillus alimentarius DSM 20249T strain.</title>
        <authorList>
            <person name="Lee Y.-J."/>
            <person name="Yi H."/>
            <person name="Bahn Y.-S."/>
            <person name="Kim J.F."/>
            <person name="Lee D.-W."/>
        </authorList>
    </citation>
    <scope>NUCLEOTIDE SEQUENCE [LARGE SCALE GENOMIC DNA]</scope>
    <source>
        <strain evidence="18 19">DSM 20249</strain>
    </source>
</reference>
<evidence type="ECO:0000313" key="18">
    <source>
        <dbReference type="EMBL" id="AUI72575.1"/>
    </source>
</evidence>
<proteinExistence type="inferred from homology"/>
<dbReference type="GO" id="GO:0008270">
    <property type="term" value="F:zinc ion binding"/>
    <property type="evidence" value="ECO:0007669"/>
    <property type="project" value="UniProtKB-UniRule"/>
</dbReference>
<dbReference type="InterPro" id="IPR011546">
    <property type="entry name" value="Pept_M41_FtsH_extracell"/>
</dbReference>
<feature type="compositionally biased region" description="Basic and acidic residues" evidence="16">
    <location>
        <begin position="656"/>
        <end position="671"/>
    </location>
</feature>
<dbReference type="HAMAP" id="MF_01458">
    <property type="entry name" value="FtsH"/>
    <property type="match status" value="1"/>
</dbReference>
<dbReference type="GO" id="GO:0004176">
    <property type="term" value="F:ATP-dependent peptidase activity"/>
    <property type="evidence" value="ECO:0007669"/>
    <property type="project" value="InterPro"/>
</dbReference>
<feature type="compositionally biased region" description="Basic and acidic residues" evidence="16">
    <location>
        <begin position="698"/>
        <end position="719"/>
    </location>
</feature>
<keyword evidence="5 14" id="KW-0479">Metal-binding</keyword>
<comment type="subunit">
    <text evidence="14">Homohexamer.</text>
</comment>
<evidence type="ECO:0000256" key="6">
    <source>
        <dbReference type="ARBA" id="ARBA00022741"/>
    </source>
</evidence>
<dbReference type="PANTHER" id="PTHR23076">
    <property type="entry name" value="METALLOPROTEASE M41 FTSH"/>
    <property type="match status" value="1"/>
</dbReference>
<dbReference type="GO" id="GO:0004222">
    <property type="term" value="F:metalloendopeptidase activity"/>
    <property type="evidence" value="ECO:0007669"/>
    <property type="project" value="InterPro"/>
</dbReference>
<dbReference type="KEGG" id="lali:LA20249_10415"/>
<dbReference type="Pfam" id="PF01434">
    <property type="entry name" value="Peptidase_M41"/>
    <property type="match status" value="1"/>
</dbReference>
<evidence type="ECO:0000259" key="17">
    <source>
        <dbReference type="SMART" id="SM00382"/>
    </source>
</evidence>
<comment type="function">
    <text evidence="14">Acts as a processive, ATP-dependent zinc metallopeptidase for both cytoplasmic and membrane proteins. Plays a role in the quality control of integral membrane proteins.</text>
</comment>
<dbReference type="InterPro" id="IPR027417">
    <property type="entry name" value="P-loop_NTPase"/>
</dbReference>
<keyword evidence="18" id="KW-0131">Cell cycle</keyword>
<dbReference type="OrthoDB" id="9809379at2"/>
<feature type="transmembrane region" description="Helical" evidence="14">
    <location>
        <begin position="138"/>
        <end position="161"/>
    </location>
</feature>
<dbReference type="EC" id="3.4.24.-" evidence="14"/>
<comment type="similarity">
    <text evidence="15">Belongs to the AAA ATPase family.</text>
</comment>
<dbReference type="GO" id="GO:0005886">
    <property type="term" value="C:plasma membrane"/>
    <property type="evidence" value="ECO:0007669"/>
    <property type="project" value="UniProtKB-SubCell"/>
</dbReference>
<accession>A0A2K9HMV2</accession>
<evidence type="ECO:0000256" key="8">
    <source>
        <dbReference type="ARBA" id="ARBA00022833"/>
    </source>
</evidence>
<evidence type="ECO:0000256" key="12">
    <source>
        <dbReference type="ARBA" id="ARBA00023136"/>
    </source>
</evidence>
<dbReference type="FunFam" id="1.10.8.60:FF:000001">
    <property type="entry name" value="ATP-dependent zinc metalloprotease FtsH"/>
    <property type="match status" value="1"/>
</dbReference>
<dbReference type="RefSeq" id="WP_057738716.1">
    <property type="nucleotide sequence ID" value="NZ_AZDQ01000021.1"/>
</dbReference>
<keyword evidence="18" id="KW-0132">Cell division</keyword>
<evidence type="ECO:0000256" key="3">
    <source>
        <dbReference type="ARBA" id="ARBA00022670"/>
    </source>
</evidence>
<name>A0A2K9HMV2_9LACO</name>
<dbReference type="Gene3D" id="1.20.58.760">
    <property type="entry name" value="Peptidase M41"/>
    <property type="match status" value="1"/>
</dbReference>
<dbReference type="Pfam" id="PF17862">
    <property type="entry name" value="AAA_lid_3"/>
    <property type="match status" value="1"/>
</dbReference>
<dbReference type="GO" id="GO:0016887">
    <property type="term" value="F:ATP hydrolysis activity"/>
    <property type="evidence" value="ECO:0007669"/>
    <property type="project" value="UniProtKB-UniRule"/>
</dbReference>
<evidence type="ECO:0000256" key="16">
    <source>
        <dbReference type="SAM" id="MobiDB-lite"/>
    </source>
</evidence>
<dbReference type="STRING" id="1423720.FC67_GL000638"/>
<feature type="transmembrane region" description="Helical" evidence="14">
    <location>
        <begin position="12"/>
        <end position="31"/>
    </location>
</feature>
<feature type="binding site" evidence="14">
    <location>
        <position position="456"/>
    </location>
    <ligand>
        <name>Zn(2+)</name>
        <dbReference type="ChEBI" id="CHEBI:29105"/>
        <note>catalytic</note>
    </ligand>
</feature>
<evidence type="ECO:0000313" key="19">
    <source>
        <dbReference type="Proteomes" id="UP000234653"/>
    </source>
</evidence>
<keyword evidence="11 14" id="KW-0482">Metalloprotease</keyword>
<gene>
    <name evidence="14" type="primary">ftsH</name>
    <name evidence="18" type="ORF">LA20249_10415</name>
</gene>
<keyword evidence="3 14" id="KW-0645">Protease</keyword>
<feature type="binding site" evidence="14">
    <location>
        <position position="460"/>
    </location>
    <ligand>
        <name>Zn(2+)</name>
        <dbReference type="ChEBI" id="CHEBI:29105"/>
        <note>catalytic</note>
    </ligand>
</feature>
<evidence type="ECO:0000256" key="15">
    <source>
        <dbReference type="RuleBase" id="RU003651"/>
    </source>
</evidence>
<feature type="compositionally biased region" description="Low complexity" evidence="16">
    <location>
        <begin position="720"/>
        <end position="734"/>
    </location>
</feature>
<keyword evidence="4 14" id="KW-0812">Transmembrane</keyword>
<dbReference type="InterPro" id="IPR003593">
    <property type="entry name" value="AAA+_ATPase"/>
</dbReference>
<feature type="domain" description="AAA+ ATPase" evidence="17">
    <location>
        <begin position="225"/>
        <end position="365"/>
    </location>
</feature>
<dbReference type="InterPro" id="IPR037219">
    <property type="entry name" value="Peptidase_M41-like"/>
</dbReference>
<comment type="similarity">
    <text evidence="13 14">In the central section; belongs to the AAA ATPase family.</text>
</comment>
<keyword evidence="14" id="KW-1003">Cell membrane</keyword>
<comment type="subcellular location">
    <subcellularLocation>
        <location evidence="14">Cell membrane</location>
        <topology evidence="14">Multi-pass membrane protein</topology>
        <orientation evidence="14">Cytoplasmic side</orientation>
    </subcellularLocation>
    <subcellularLocation>
        <location evidence="1">Membrane</location>
    </subcellularLocation>
</comment>
<comment type="similarity">
    <text evidence="2 14">In the C-terminal section; belongs to the peptidase M41 family.</text>
</comment>
<dbReference type="FunFam" id="1.20.58.760:FF:000001">
    <property type="entry name" value="ATP-dependent zinc metalloprotease FtsH"/>
    <property type="match status" value="1"/>
</dbReference>
<protein>
    <recommendedName>
        <fullName evidence="14">ATP-dependent zinc metalloprotease FtsH</fullName>
        <ecNumber evidence="14">3.4.24.-</ecNumber>
    </recommendedName>
</protein>
<feature type="binding site" evidence="14">
    <location>
        <position position="532"/>
    </location>
    <ligand>
        <name>Zn(2+)</name>
        <dbReference type="ChEBI" id="CHEBI:29105"/>
        <note>catalytic</note>
    </ligand>
</feature>
<evidence type="ECO:0000256" key="9">
    <source>
        <dbReference type="ARBA" id="ARBA00022840"/>
    </source>
</evidence>
<dbReference type="GO" id="GO:0005524">
    <property type="term" value="F:ATP binding"/>
    <property type="evidence" value="ECO:0007669"/>
    <property type="project" value="UniProtKB-UniRule"/>
</dbReference>
<keyword evidence="6 14" id="KW-0547">Nucleotide-binding</keyword>
<keyword evidence="12 14" id="KW-0472">Membrane</keyword>
<dbReference type="InterPro" id="IPR000642">
    <property type="entry name" value="Peptidase_M41"/>
</dbReference>
<dbReference type="PANTHER" id="PTHR23076:SF113">
    <property type="entry name" value="ATP-DEPENDENT ZINC METALLOPROTEASE FTSH 1, CHLOROPLASTIC-RELATED"/>
    <property type="match status" value="1"/>
</dbReference>
<dbReference type="InterPro" id="IPR041569">
    <property type="entry name" value="AAA_lid_3"/>
</dbReference>
<dbReference type="SUPFAM" id="SSF52540">
    <property type="entry name" value="P-loop containing nucleoside triphosphate hydrolases"/>
    <property type="match status" value="1"/>
</dbReference>
<feature type="compositionally biased region" description="Basic and acidic residues" evidence="16">
    <location>
        <begin position="679"/>
        <end position="688"/>
    </location>
</feature>
<evidence type="ECO:0000256" key="1">
    <source>
        <dbReference type="ARBA" id="ARBA00004370"/>
    </source>
</evidence>
<dbReference type="GO" id="GO:0051301">
    <property type="term" value="P:cell division"/>
    <property type="evidence" value="ECO:0007669"/>
    <property type="project" value="UniProtKB-KW"/>
</dbReference>
<keyword evidence="10 14" id="KW-1133">Transmembrane helix</keyword>
<dbReference type="GO" id="GO:0030163">
    <property type="term" value="P:protein catabolic process"/>
    <property type="evidence" value="ECO:0007669"/>
    <property type="project" value="UniProtKB-UniRule"/>
</dbReference>
<dbReference type="Proteomes" id="UP000234653">
    <property type="component" value="Chromosome"/>
</dbReference>
<dbReference type="CDD" id="cd19501">
    <property type="entry name" value="RecA-like_FtsH"/>
    <property type="match status" value="1"/>
</dbReference>
<feature type="binding site" evidence="14">
    <location>
        <begin position="233"/>
        <end position="240"/>
    </location>
    <ligand>
        <name>ATP</name>
        <dbReference type="ChEBI" id="CHEBI:30616"/>
    </ligand>
</feature>
<dbReference type="AlphaFoldDB" id="A0A2K9HMV2"/>
<dbReference type="EMBL" id="CP018867">
    <property type="protein sequence ID" value="AUI72575.1"/>
    <property type="molecule type" value="Genomic_DNA"/>
</dbReference>
<dbReference type="PROSITE" id="PS00674">
    <property type="entry name" value="AAA"/>
    <property type="match status" value="1"/>
</dbReference>
<keyword evidence="9 14" id="KW-0067">ATP-binding</keyword>
<dbReference type="InterPro" id="IPR003960">
    <property type="entry name" value="ATPase_AAA_CS"/>
</dbReference>
<keyword evidence="19" id="KW-1185">Reference proteome</keyword>
<feature type="region of interest" description="Disordered" evidence="16">
    <location>
        <begin position="636"/>
        <end position="744"/>
    </location>
</feature>
<dbReference type="SMART" id="SM00382">
    <property type="entry name" value="AAA"/>
    <property type="match status" value="1"/>
</dbReference>
<dbReference type="InterPro" id="IPR005936">
    <property type="entry name" value="FtsH"/>
</dbReference>
<dbReference type="InterPro" id="IPR003959">
    <property type="entry name" value="ATPase_AAA_core"/>
</dbReference>
<evidence type="ECO:0000256" key="14">
    <source>
        <dbReference type="HAMAP-Rule" id="MF_01458"/>
    </source>
</evidence>
<evidence type="ECO:0000256" key="10">
    <source>
        <dbReference type="ARBA" id="ARBA00022989"/>
    </source>
</evidence>
<evidence type="ECO:0000256" key="13">
    <source>
        <dbReference type="ARBA" id="ARBA00061570"/>
    </source>
</evidence>
<evidence type="ECO:0000256" key="4">
    <source>
        <dbReference type="ARBA" id="ARBA00022692"/>
    </source>
</evidence>
<feature type="active site" evidence="14">
    <location>
        <position position="457"/>
    </location>
</feature>
<evidence type="ECO:0000256" key="5">
    <source>
        <dbReference type="ARBA" id="ARBA00022723"/>
    </source>
</evidence>
<dbReference type="Gene3D" id="3.40.50.300">
    <property type="entry name" value="P-loop containing nucleotide triphosphate hydrolases"/>
    <property type="match status" value="1"/>
</dbReference>
<keyword evidence="7 14" id="KW-0378">Hydrolase</keyword>
<keyword evidence="8 14" id="KW-0862">Zinc</keyword>
<evidence type="ECO:0000256" key="7">
    <source>
        <dbReference type="ARBA" id="ARBA00022801"/>
    </source>
</evidence>
<dbReference type="Gene3D" id="1.10.8.60">
    <property type="match status" value="1"/>
</dbReference>
<comment type="cofactor">
    <cofactor evidence="14">
        <name>Zn(2+)</name>
        <dbReference type="ChEBI" id="CHEBI:29105"/>
    </cofactor>
    <text evidence="14">Binds 1 zinc ion per subunit.</text>
</comment>